<dbReference type="AlphaFoldDB" id="A0ABD7CMR0"/>
<dbReference type="RefSeq" id="WP_041350759.1">
    <property type="nucleotide sequence ID" value="NZ_CP069280.1"/>
</dbReference>
<evidence type="ECO:0000313" key="1">
    <source>
        <dbReference type="EMBL" id="QRI54425.1"/>
    </source>
</evidence>
<name>A0ABD7CMR0_CLOBO</name>
<organism evidence="1 2">
    <name type="scientific">Clostridium botulinum</name>
    <dbReference type="NCBI Taxonomy" id="1491"/>
    <lineage>
        <taxon>Bacteria</taxon>
        <taxon>Bacillati</taxon>
        <taxon>Bacillota</taxon>
        <taxon>Clostridia</taxon>
        <taxon>Eubacteriales</taxon>
        <taxon>Clostridiaceae</taxon>
        <taxon>Clostridium</taxon>
    </lineage>
</organism>
<protein>
    <recommendedName>
        <fullName evidence="3">DUF2283 domain-containing protein</fullName>
    </recommendedName>
</protein>
<reference evidence="1 2" key="1">
    <citation type="journal article" date="2014" name="J. Infect. Dis.">
        <title>Molecular characterization of a novel botulinum neurotoxin type H gene.</title>
        <authorList>
            <person name="Dover N."/>
            <person name="Barash J.R."/>
            <person name="Hill K.K."/>
            <person name="Xie G."/>
            <person name="Arnon S.S."/>
        </authorList>
    </citation>
    <scope>NUCLEOTIDE SEQUENCE [LARGE SCALE GENOMIC DNA]</scope>
    <source>
        <strain evidence="1 2">IBCA10-7060</strain>
    </source>
</reference>
<gene>
    <name evidence="1" type="ORF">JQS73_04750</name>
</gene>
<proteinExistence type="predicted"/>
<accession>A0ABD7CMR0</accession>
<dbReference type="EMBL" id="CP069280">
    <property type="protein sequence ID" value="QRI54425.1"/>
    <property type="molecule type" value="Genomic_DNA"/>
</dbReference>
<dbReference type="Proteomes" id="UP000663464">
    <property type="component" value="Chromosome"/>
</dbReference>
<evidence type="ECO:0000313" key="2">
    <source>
        <dbReference type="Proteomes" id="UP000663464"/>
    </source>
</evidence>
<evidence type="ECO:0008006" key="3">
    <source>
        <dbReference type="Google" id="ProtNLM"/>
    </source>
</evidence>
<sequence length="59" mass="6505">MTLRKDDPVYYKVKLNELVKQALNEGLSVQCQHTKDGVRISFVADNGDIAGVELIGVSE</sequence>